<dbReference type="RefSeq" id="WP_003768442.1">
    <property type="nucleotide sequence ID" value="NZ_CP094242.1"/>
</dbReference>
<gene>
    <name evidence="3" type="ORF">MCC93_15990</name>
    <name evidence="4" type="ORF">MON37_10360</name>
</gene>
<organism evidence="3 5">
    <name type="scientific">Morococcus cerebrosus</name>
    <dbReference type="NCBI Taxonomy" id="1056807"/>
    <lineage>
        <taxon>Bacteria</taxon>
        <taxon>Pseudomonadati</taxon>
        <taxon>Pseudomonadota</taxon>
        <taxon>Betaproteobacteria</taxon>
        <taxon>Neisseriales</taxon>
        <taxon>Neisseriaceae</taxon>
        <taxon>Morococcus</taxon>
    </lineage>
</organism>
<evidence type="ECO:0000259" key="2">
    <source>
        <dbReference type="PROSITE" id="PS50965"/>
    </source>
</evidence>
<keyword evidence="3" id="KW-0238">DNA-binding</keyword>
<keyword evidence="1" id="KW-0472">Membrane</keyword>
<dbReference type="AlphaFoldDB" id="A0A0C1GZ16"/>
<keyword evidence="6" id="KW-1185">Reference proteome</keyword>
<evidence type="ECO:0000313" key="3">
    <source>
        <dbReference type="EMBL" id="KIC07062.1"/>
    </source>
</evidence>
<reference evidence="4 6" key="2">
    <citation type="submission" date="2022-03" db="EMBL/GenBank/DDBJ databases">
        <title>Genome sequencing of Morococcus cerebrosus.</title>
        <authorList>
            <person name="Baek M.-G."/>
            <person name="Yi H."/>
        </authorList>
    </citation>
    <scope>NUCLEOTIDE SEQUENCE [LARGE SCALE GENOMIC DNA]</scope>
    <source>
        <strain evidence="4 6">CIP 81.93</strain>
    </source>
</reference>
<dbReference type="PROSITE" id="PS50965">
    <property type="entry name" value="NERD"/>
    <property type="match status" value="1"/>
</dbReference>
<dbReference type="PATRIC" id="fig|1056807.3.peg.1535"/>
<dbReference type="EMBL" id="JUFZ01000070">
    <property type="protein sequence ID" value="KIC07062.1"/>
    <property type="molecule type" value="Genomic_DNA"/>
</dbReference>
<keyword evidence="1" id="KW-1133">Transmembrane helix</keyword>
<feature type="domain" description="NERD" evidence="2">
    <location>
        <begin position="35"/>
        <end position="153"/>
    </location>
</feature>
<proteinExistence type="predicted"/>
<protein>
    <submittedName>
        <fullName evidence="3">DNA-binding protein</fullName>
    </submittedName>
    <submittedName>
        <fullName evidence="4">NERD domain-containing protein</fullName>
    </submittedName>
</protein>
<evidence type="ECO:0000313" key="6">
    <source>
        <dbReference type="Proteomes" id="UP000829504"/>
    </source>
</evidence>
<feature type="transmembrane region" description="Helical" evidence="1">
    <location>
        <begin position="12"/>
        <end position="29"/>
    </location>
</feature>
<dbReference type="Pfam" id="PF08378">
    <property type="entry name" value="NERD"/>
    <property type="match status" value="1"/>
</dbReference>
<dbReference type="Proteomes" id="UP000031390">
    <property type="component" value="Unassembled WGS sequence"/>
</dbReference>
<keyword evidence="1" id="KW-0812">Transmembrane</keyword>
<sequence>MIEQAIGNLSGIFWIFLLVIPLLLLKALLQNPKVKGRIGERAVRSVIGKDLDEETYIEFHDLIIPSRSGTTQIDHIYVSVFGIFVIETKNYTGWIFGSEKQSKWTQVVYKQKHYFQNPLRQNYAHIKALSELLQLPEEKFHSMVVFLGDCELKTQMPPNVCRIRQAASYIRRFQTTLLLPQEIEAATAVLSSNEYQADGEKLRAHTERLQERHQR</sequence>
<reference evidence="3 5" key="1">
    <citation type="submission" date="2014-12" db="EMBL/GenBank/DDBJ databases">
        <title>Genome sequence of Morococcus cerebrosus.</title>
        <authorList>
            <person name="Shin S.-K."/>
            <person name="Yi H."/>
        </authorList>
    </citation>
    <scope>NUCLEOTIDE SEQUENCE [LARGE SCALE GENOMIC DNA]</scope>
    <source>
        <strain evidence="3 5">CIP 81.93</strain>
    </source>
</reference>
<dbReference type="EMBL" id="CP094242">
    <property type="protein sequence ID" value="UNV87037.1"/>
    <property type="molecule type" value="Genomic_DNA"/>
</dbReference>
<accession>A0A0C1GZ16</accession>
<dbReference type="Proteomes" id="UP000829504">
    <property type="component" value="Chromosome"/>
</dbReference>
<name>A0A0C1GZ16_9NEIS</name>
<evidence type="ECO:0000313" key="4">
    <source>
        <dbReference type="EMBL" id="UNV87037.1"/>
    </source>
</evidence>
<evidence type="ECO:0000256" key="1">
    <source>
        <dbReference type="SAM" id="Phobius"/>
    </source>
</evidence>
<dbReference type="InterPro" id="IPR011528">
    <property type="entry name" value="NERD"/>
</dbReference>
<dbReference type="GO" id="GO:0003677">
    <property type="term" value="F:DNA binding"/>
    <property type="evidence" value="ECO:0007669"/>
    <property type="project" value="UniProtKB-KW"/>
</dbReference>
<evidence type="ECO:0000313" key="5">
    <source>
        <dbReference type="Proteomes" id="UP000031390"/>
    </source>
</evidence>